<evidence type="ECO:0000313" key="4">
    <source>
        <dbReference type="Proteomes" id="UP000288805"/>
    </source>
</evidence>
<accession>A0A438G3L6</accession>
<dbReference type="AlphaFoldDB" id="A0A438G3L6"/>
<feature type="transmembrane region" description="Helical" evidence="2">
    <location>
        <begin position="55"/>
        <end position="79"/>
    </location>
</feature>
<dbReference type="EMBL" id="QGNW01000625">
    <property type="protein sequence ID" value="RVW66799.1"/>
    <property type="molecule type" value="Genomic_DNA"/>
</dbReference>
<comment type="caution">
    <text evidence="3">The sequence shown here is derived from an EMBL/GenBank/DDBJ whole genome shotgun (WGS) entry which is preliminary data.</text>
</comment>
<dbReference type="Proteomes" id="UP000288805">
    <property type="component" value="Unassembled WGS sequence"/>
</dbReference>
<protein>
    <submittedName>
        <fullName evidence="3">Uncharacterized protein</fullName>
    </submittedName>
</protein>
<keyword evidence="2" id="KW-0812">Transmembrane</keyword>
<keyword evidence="2" id="KW-1133">Transmembrane helix</keyword>
<organism evidence="3 4">
    <name type="scientific">Vitis vinifera</name>
    <name type="common">Grape</name>
    <dbReference type="NCBI Taxonomy" id="29760"/>
    <lineage>
        <taxon>Eukaryota</taxon>
        <taxon>Viridiplantae</taxon>
        <taxon>Streptophyta</taxon>
        <taxon>Embryophyta</taxon>
        <taxon>Tracheophyta</taxon>
        <taxon>Spermatophyta</taxon>
        <taxon>Magnoliopsida</taxon>
        <taxon>eudicotyledons</taxon>
        <taxon>Gunneridae</taxon>
        <taxon>Pentapetalae</taxon>
        <taxon>rosids</taxon>
        <taxon>Vitales</taxon>
        <taxon>Vitaceae</taxon>
        <taxon>Viteae</taxon>
        <taxon>Vitis</taxon>
    </lineage>
</organism>
<keyword evidence="2" id="KW-0472">Membrane</keyword>
<sequence length="124" mass="13510">MTRSFKTADEIWFFSPSSLSSDEVANAFNSIQQSGNPSEDVFNSFQKSVDSTFKWTVVASIFSSVVVVVAVVAVVLALIDCLKKTGTAIPKFARISSKDDDEPFNKTSMEDTQKVQDAVPSGYP</sequence>
<feature type="region of interest" description="Disordered" evidence="1">
    <location>
        <begin position="97"/>
        <end position="124"/>
    </location>
</feature>
<evidence type="ECO:0000256" key="2">
    <source>
        <dbReference type="SAM" id="Phobius"/>
    </source>
</evidence>
<proteinExistence type="predicted"/>
<evidence type="ECO:0000313" key="3">
    <source>
        <dbReference type="EMBL" id="RVW66799.1"/>
    </source>
</evidence>
<evidence type="ECO:0000256" key="1">
    <source>
        <dbReference type="SAM" id="MobiDB-lite"/>
    </source>
</evidence>
<reference evidence="3 4" key="1">
    <citation type="journal article" date="2018" name="PLoS Genet.">
        <title>Population sequencing reveals clonal diversity and ancestral inbreeding in the grapevine cultivar Chardonnay.</title>
        <authorList>
            <person name="Roach M.J."/>
            <person name="Johnson D.L."/>
            <person name="Bohlmann J."/>
            <person name="van Vuuren H.J."/>
            <person name="Jones S.J."/>
            <person name="Pretorius I.S."/>
            <person name="Schmidt S.A."/>
            <person name="Borneman A.R."/>
        </authorList>
    </citation>
    <scope>NUCLEOTIDE SEQUENCE [LARGE SCALE GENOMIC DNA]</scope>
    <source>
        <strain evidence="4">cv. Chardonnay</strain>
        <tissue evidence="3">Leaf</tissue>
    </source>
</reference>
<dbReference type="OrthoDB" id="4062651at2759"/>
<name>A0A438G3L6_VITVI</name>
<gene>
    <name evidence="3" type="ORF">CK203_064841</name>
</gene>